<dbReference type="InterPro" id="IPR025475">
    <property type="entry name" value="DUF4326"/>
</dbReference>
<proteinExistence type="predicted"/>
<dbReference type="AlphaFoldDB" id="A0A918CXM3"/>
<organism evidence="2 3">
    <name type="scientific">Streptomyces fuscichromogenes</name>
    <dbReference type="NCBI Taxonomy" id="1324013"/>
    <lineage>
        <taxon>Bacteria</taxon>
        <taxon>Bacillati</taxon>
        <taxon>Actinomycetota</taxon>
        <taxon>Actinomycetes</taxon>
        <taxon>Kitasatosporales</taxon>
        <taxon>Streptomycetaceae</taxon>
        <taxon>Streptomyces</taxon>
    </lineage>
</organism>
<dbReference type="Proteomes" id="UP000653411">
    <property type="component" value="Unassembled WGS sequence"/>
</dbReference>
<sequence length="139" mass="15575">MPTHRTTDATPKRIRRMRTKAWRAGTAMIVDRSSRYGNPWRVEGNILTAPDGTTRSLDTPDAARKEASTRYRRWLDGEGPHTYAVGRRTFDRHRILTGLDRLRGRDLACTCPIPGSGQPDNCHATVLIDLAAHPDKSSP</sequence>
<dbReference type="Pfam" id="PF14216">
    <property type="entry name" value="DUF4326"/>
    <property type="match status" value="1"/>
</dbReference>
<dbReference type="EMBL" id="BMML01000053">
    <property type="protein sequence ID" value="GGN46319.1"/>
    <property type="molecule type" value="Genomic_DNA"/>
</dbReference>
<protein>
    <recommendedName>
        <fullName evidence="1">DUF4326 domain-containing protein</fullName>
    </recommendedName>
</protein>
<keyword evidence="3" id="KW-1185">Reference proteome</keyword>
<comment type="caution">
    <text evidence="2">The sequence shown here is derived from an EMBL/GenBank/DDBJ whole genome shotgun (WGS) entry which is preliminary data.</text>
</comment>
<name>A0A918CXM3_9ACTN</name>
<accession>A0A918CXM3</accession>
<evidence type="ECO:0000259" key="1">
    <source>
        <dbReference type="Pfam" id="PF14216"/>
    </source>
</evidence>
<evidence type="ECO:0000313" key="3">
    <source>
        <dbReference type="Proteomes" id="UP000653411"/>
    </source>
</evidence>
<feature type="domain" description="DUF4326" evidence="1">
    <location>
        <begin position="18"/>
        <end position="128"/>
    </location>
</feature>
<reference evidence="2" key="1">
    <citation type="journal article" date="2014" name="Int. J. Syst. Evol. Microbiol.">
        <title>Complete genome sequence of Corynebacterium casei LMG S-19264T (=DSM 44701T), isolated from a smear-ripened cheese.</title>
        <authorList>
            <consortium name="US DOE Joint Genome Institute (JGI-PGF)"/>
            <person name="Walter F."/>
            <person name="Albersmeier A."/>
            <person name="Kalinowski J."/>
            <person name="Ruckert C."/>
        </authorList>
    </citation>
    <scope>NUCLEOTIDE SEQUENCE</scope>
    <source>
        <strain evidence="2">CGMCC 4.7110</strain>
    </source>
</reference>
<gene>
    <name evidence="2" type="ORF">GCM10011578_099120</name>
</gene>
<evidence type="ECO:0000313" key="2">
    <source>
        <dbReference type="EMBL" id="GGN46319.1"/>
    </source>
</evidence>
<reference evidence="2" key="2">
    <citation type="submission" date="2020-09" db="EMBL/GenBank/DDBJ databases">
        <authorList>
            <person name="Sun Q."/>
            <person name="Zhou Y."/>
        </authorList>
    </citation>
    <scope>NUCLEOTIDE SEQUENCE</scope>
    <source>
        <strain evidence="2">CGMCC 4.7110</strain>
    </source>
</reference>